<sequence>VFEEMTERDVVSWNSVIGACMECGGIKSTIGLFDSVTKRSVVTWNSIISGLANAGIMELARWVMWRLHGLAFHGHCKEALTLFDRMCSEGVKPDDVIFIPVLRGFQIVVCEE</sequence>
<proteinExistence type="predicted"/>
<comment type="caution">
    <text evidence="2">The sequence shown here is derived from an EMBL/GenBank/DDBJ whole genome shotgun (WGS) entry which is preliminary data.</text>
</comment>
<reference evidence="2 3" key="1">
    <citation type="submission" date="2023-12" db="EMBL/GenBank/DDBJ databases">
        <title>A high-quality genome assembly for Dillenia turbinata (Dilleniales).</title>
        <authorList>
            <person name="Chanderbali A."/>
        </authorList>
    </citation>
    <scope>NUCLEOTIDE SEQUENCE [LARGE SCALE GENOMIC DNA]</scope>
    <source>
        <strain evidence="2">LSX21</strain>
        <tissue evidence="2">Leaf</tissue>
    </source>
</reference>
<evidence type="ECO:0000313" key="3">
    <source>
        <dbReference type="Proteomes" id="UP001370490"/>
    </source>
</evidence>
<gene>
    <name evidence="2" type="ORF">RJ641_031831</name>
</gene>
<protein>
    <submittedName>
        <fullName evidence="2">Pentatricopeptide repeat</fullName>
    </submittedName>
</protein>
<dbReference type="AlphaFoldDB" id="A0AAN8W1P6"/>
<dbReference type="GO" id="GO:0003723">
    <property type="term" value="F:RNA binding"/>
    <property type="evidence" value="ECO:0007669"/>
    <property type="project" value="InterPro"/>
</dbReference>
<dbReference type="Gene3D" id="1.25.40.10">
    <property type="entry name" value="Tetratricopeptide repeat domain"/>
    <property type="match status" value="1"/>
</dbReference>
<dbReference type="InterPro" id="IPR011990">
    <property type="entry name" value="TPR-like_helical_dom_sf"/>
</dbReference>
<keyword evidence="1" id="KW-0677">Repeat</keyword>
<dbReference type="NCBIfam" id="TIGR00756">
    <property type="entry name" value="PPR"/>
    <property type="match status" value="1"/>
</dbReference>
<dbReference type="Pfam" id="PF01535">
    <property type="entry name" value="PPR"/>
    <property type="match status" value="3"/>
</dbReference>
<accession>A0AAN8W1P6</accession>
<evidence type="ECO:0000256" key="1">
    <source>
        <dbReference type="ARBA" id="ARBA00022737"/>
    </source>
</evidence>
<organism evidence="2 3">
    <name type="scientific">Dillenia turbinata</name>
    <dbReference type="NCBI Taxonomy" id="194707"/>
    <lineage>
        <taxon>Eukaryota</taxon>
        <taxon>Viridiplantae</taxon>
        <taxon>Streptophyta</taxon>
        <taxon>Embryophyta</taxon>
        <taxon>Tracheophyta</taxon>
        <taxon>Spermatophyta</taxon>
        <taxon>Magnoliopsida</taxon>
        <taxon>eudicotyledons</taxon>
        <taxon>Gunneridae</taxon>
        <taxon>Pentapetalae</taxon>
        <taxon>Dilleniales</taxon>
        <taxon>Dilleniaceae</taxon>
        <taxon>Dillenia</taxon>
    </lineage>
</organism>
<dbReference type="PANTHER" id="PTHR47926:SF531">
    <property type="entry name" value="TETRATRICOPEPTIDE REPEAT SUPERFAMILY PROTEIN"/>
    <property type="match status" value="1"/>
</dbReference>
<evidence type="ECO:0000313" key="2">
    <source>
        <dbReference type="EMBL" id="KAK6938323.1"/>
    </source>
</evidence>
<dbReference type="InterPro" id="IPR002885">
    <property type="entry name" value="PPR_rpt"/>
</dbReference>
<name>A0AAN8W1P6_9MAGN</name>
<dbReference type="PANTHER" id="PTHR47926">
    <property type="entry name" value="PENTATRICOPEPTIDE REPEAT-CONTAINING PROTEIN"/>
    <property type="match status" value="1"/>
</dbReference>
<dbReference type="InterPro" id="IPR046960">
    <property type="entry name" value="PPR_At4g14850-like_plant"/>
</dbReference>
<dbReference type="GO" id="GO:0009451">
    <property type="term" value="P:RNA modification"/>
    <property type="evidence" value="ECO:0007669"/>
    <property type="project" value="InterPro"/>
</dbReference>
<keyword evidence="3" id="KW-1185">Reference proteome</keyword>
<feature type="non-terminal residue" evidence="2">
    <location>
        <position position="1"/>
    </location>
</feature>
<dbReference type="EMBL" id="JBAMMX010000006">
    <property type="protein sequence ID" value="KAK6938323.1"/>
    <property type="molecule type" value="Genomic_DNA"/>
</dbReference>
<dbReference type="Proteomes" id="UP001370490">
    <property type="component" value="Unassembled WGS sequence"/>
</dbReference>